<dbReference type="Proteomes" id="UP000295258">
    <property type="component" value="Unassembled WGS sequence"/>
</dbReference>
<proteinExistence type="predicted"/>
<dbReference type="EMBL" id="SMKO01000139">
    <property type="protein sequence ID" value="TDC98342.1"/>
    <property type="molecule type" value="Genomic_DNA"/>
</dbReference>
<protein>
    <submittedName>
        <fullName evidence="1">Uncharacterized protein</fullName>
    </submittedName>
</protein>
<name>A0A4R4V7H9_9ACTN</name>
<dbReference type="RefSeq" id="WP_132601507.1">
    <property type="nucleotide sequence ID" value="NZ_SMKO01000139.1"/>
</dbReference>
<accession>A0A4R4V7H9</accession>
<reference evidence="1 2" key="1">
    <citation type="submission" date="2019-03" db="EMBL/GenBank/DDBJ databases">
        <title>Draft genome sequences of novel Actinobacteria.</title>
        <authorList>
            <person name="Sahin N."/>
            <person name="Ay H."/>
            <person name="Saygin H."/>
        </authorList>
    </citation>
    <scope>NUCLEOTIDE SEQUENCE [LARGE SCALE GENOMIC DNA]</scope>
    <source>
        <strain evidence="1 2">KC310</strain>
    </source>
</reference>
<organism evidence="1 2">
    <name type="scientific">Nonomuraea deserti</name>
    <dbReference type="NCBI Taxonomy" id="1848322"/>
    <lineage>
        <taxon>Bacteria</taxon>
        <taxon>Bacillati</taxon>
        <taxon>Actinomycetota</taxon>
        <taxon>Actinomycetes</taxon>
        <taxon>Streptosporangiales</taxon>
        <taxon>Streptosporangiaceae</taxon>
        <taxon>Nonomuraea</taxon>
    </lineage>
</organism>
<keyword evidence="2" id="KW-1185">Reference proteome</keyword>
<dbReference type="AlphaFoldDB" id="A0A4R4V7H9"/>
<evidence type="ECO:0000313" key="2">
    <source>
        <dbReference type="Proteomes" id="UP000295258"/>
    </source>
</evidence>
<evidence type="ECO:0000313" key="1">
    <source>
        <dbReference type="EMBL" id="TDC98342.1"/>
    </source>
</evidence>
<sequence>MPKLKSVIAGLALSTAMTGGVVGLGATSAEANTPVRTGPSVVTGDDGGWGWGWGHRRHHRQSCKRHGHHHGGGWGWGWGHRRHHRGNICVVIRNDNRNENGERRHHHHNRGW</sequence>
<gene>
    <name evidence="1" type="ORF">E1292_35430</name>
</gene>
<comment type="caution">
    <text evidence="1">The sequence shown here is derived from an EMBL/GenBank/DDBJ whole genome shotgun (WGS) entry which is preliminary data.</text>
</comment>